<evidence type="ECO:0000256" key="2">
    <source>
        <dbReference type="ARBA" id="ARBA00012025"/>
    </source>
</evidence>
<dbReference type="EMBL" id="CCKQ01019294">
    <property type="protein sequence ID" value="CDW91315.1"/>
    <property type="molecule type" value="Genomic_DNA"/>
</dbReference>
<feature type="domain" description="N-end rule aminoacyl transferase C-terminal" evidence="8">
    <location>
        <begin position="397"/>
        <end position="556"/>
    </location>
</feature>
<protein>
    <recommendedName>
        <fullName evidence="2">arginyltransferase</fullName>
        <ecNumber evidence="2">2.3.2.8</ecNumber>
    </recommendedName>
</protein>
<feature type="compositionally biased region" description="Low complexity" evidence="6">
    <location>
        <begin position="29"/>
        <end position="39"/>
    </location>
</feature>
<dbReference type="GO" id="GO:0004057">
    <property type="term" value="F:arginyl-tRNA--protein transferase activity"/>
    <property type="evidence" value="ECO:0007669"/>
    <property type="project" value="UniProtKB-EC"/>
</dbReference>
<evidence type="ECO:0000256" key="6">
    <source>
        <dbReference type="SAM" id="MobiDB-lite"/>
    </source>
</evidence>
<dbReference type="PANTHER" id="PTHR21367">
    <property type="entry name" value="ARGININE-TRNA-PROTEIN TRANSFERASE 1"/>
    <property type="match status" value="1"/>
</dbReference>
<dbReference type="InterPro" id="IPR030700">
    <property type="entry name" value="N-end_Aminoacyl_Trfase"/>
</dbReference>
<dbReference type="Pfam" id="PF04377">
    <property type="entry name" value="ATE_C"/>
    <property type="match status" value="1"/>
</dbReference>
<feature type="compositionally biased region" description="Acidic residues" evidence="6">
    <location>
        <begin position="13"/>
        <end position="28"/>
    </location>
</feature>
<dbReference type="EC" id="2.3.2.8" evidence="2"/>
<evidence type="ECO:0000313" key="9">
    <source>
        <dbReference type="EMBL" id="CDW91315.1"/>
    </source>
</evidence>
<dbReference type="PANTHER" id="PTHR21367:SF1">
    <property type="entry name" value="ARGINYL-TRNA--PROTEIN TRANSFERASE 1"/>
    <property type="match status" value="1"/>
</dbReference>
<dbReference type="Proteomes" id="UP000039865">
    <property type="component" value="Unassembled WGS sequence"/>
</dbReference>
<feature type="compositionally biased region" description="Polar residues" evidence="6">
    <location>
        <begin position="1"/>
        <end position="12"/>
    </location>
</feature>
<dbReference type="InterPro" id="IPR007471">
    <property type="entry name" value="N-end_Aminoacyl_Trfase_N"/>
</dbReference>
<evidence type="ECO:0000259" key="8">
    <source>
        <dbReference type="Pfam" id="PF04377"/>
    </source>
</evidence>
<feature type="domain" description="N-end aminoacyl transferase N-terminal" evidence="7">
    <location>
        <begin position="69"/>
        <end position="149"/>
    </location>
</feature>
<feature type="coiled-coil region" evidence="5">
    <location>
        <begin position="311"/>
        <end position="346"/>
    </location>
</feature>
<keyword evidence="3 9" id="KW-0808">Transferase</keyword>
<evidence type="ECO:0000313" key="10">
    <source>
        <dbReference type="Proteomes" id="UP000039865"/>
    </source>
</evidence>
<accession>A0A078B9X5</accession>
<sequence length="692" mass="81628">MENMNYQANTYDSDYDDEDAVMQEEQEQEVQNQPSQQNHQKIMEKQKIISNQSSIMLTRSHDSSQGSGDCSYCNGKRETFQGLQEGLKSHKSGFGSTKMRCDDFEELLNKGYSRSGTYFYQRNFKMACCETFQYRVWMDKFMPSESQKKAIKRFHRYLNYGTIKKKQGNLNQYNGIDEEQKVEENLDKQQKVNDCNDNINKTSIKVNQSQCKISLENREESEKILRLVKQVVCQNLQSSDQIDLAKVRVSFNAKHNCIATNVLLVIKNLQSIQEQLVNELQNTINTIGEKISFNNIKLENQFINFYQPNTIEFLKEEKQAKQEQYKKEERKKIEKLKKQIDNNIGSNQFEQVRDQYPQNHYKNYLIEYNPQDPIDPNFKPAHSYTIEMRGAFYTEEFYNLYAKYEKTIHKKDREPTNLKRFLCNSPVYDPDRDFNMAMSPSEPDYKYIDSKFRVDKDMGIYPGYGTFHMYHRIDGKLVAVNVIDILRETYVSGYCIYDPEMHFLTLGVVTAIRELEYMRLIKAIYNPQLKYYQLGELAVTCPKVNYKLKYKPGFMICPRTKAYVPIEKCLDQIKILSQMTIEEKISLPYIQIDDYVCEGPLENELLPEIFKEVIKQFPFVYEDTQRLNISALQENGRKLLKGALSEMLMHCGFDLFSKFNFELKFLKEDPKQEKSEKDDQDDTQQQKQVQSH</sequence>
<name>A0A078B9X5_STYLE</name>
<dbReference type="AlphaFoldDB" id="A0A078B9X5"/>
<evidence type="ECO:0000256" key="3">
    <source>
        <dbReference type="ARBA" id="ARBA00022679"/>
    </source>
</evidence>
<evidence type="ECO:0000256" key="5">
    <source>
        <dbReference type="SAM" id="Coils"/>
    </source>
</evidence>
<evidence type="ECO:0000256" key="1">
    <source>
        <dbReference type="ARBA" id="ARBA00009991"/>
    </source>
</evidence>
<feature type="compositionally biased region" description="Low complexity" evidence="6">
    <location>
        <begin position="683"/>
        <end position="692"/>
    </location>
</feature>
<keyword evidence="5" id="KW-0175">Coiled coil</keyword>
<feature type="region of interest" description="Disordered" evidence="6">
    <location>
        <begin position="1"/>
        <end position="39"/>
    </location>
</feature>
<evidence type="ECO:0000256" key="4">
    <source>
        <dbReference type="ARBA" id="ARBA00023315"/>
    </source>
</evidence>
<gene>
    <name evidence="9" type="primary">Contig16903.g18003</name>
    <name evidence="9" type="ORF">STYLEM_20469</name>
</gene>
<dbReference type="Pfam" id="PF04376">
    <property type="entry name" value="ATE_N"/>
    <property type="match status" value="1"/>
</dbReference>
<reference evidence="9 10" key="1">
    <citation type="submission" date="2014-06" db="EMBL/GenBank/DDBJ databases">
        <authorList>
            <person name="Swart Estienne"/>
        </authorList>
    </citation>
    <scope>NUCLEOTIDE SEQUENCE [LARGE SCALE GENOMIC DNA]</scope>
    <source>
        <strain evidence="9 10">130c</strain>
    </source>
</reference>
<keyword evidence="10" id="KW-1185">Reference proteome</keyword>
<keyword evidence="4" id="KW-0012">Acyltransferase</keyword>
<evidence type="ECO:0000259" key="7">
    <source>
        <dbReference type="Pfam" id="PF04376"/>
    </source>
</evidence>
<dbReference type="OrthoDB" id="74183at2759"/>
<organism evidence="9 10">
    <name type="scientific">Stylonychia lemnae</name>
    <name type="common">Ciliate</name>
    <dbReference type="NCBI Taxonomy" id="5949"/>
    <lineage>
        <taxon>Eukaryota</taxon>
        <taxon>Sar</taxon>
        <taxon>Alveolata</taxon>
        <taxon>Ciliophora</taxon>
        <taxon>Intramacronucleata</taxon>
        <taxon>Spirotrichea</taxon>
        <taxon>Stichotrichia</taxon>
        <taxon>Sporadotrichida</taxon>
        <taxon>Oxytrichidae</taxon>
        <taxon>Stylonychinae</taxon>
        <taxon>Stylonychia</taxon>
    </lineage>
</organism>
<dbReference type="InParanoid" id="A0A078B9X5"/>
<proteinExistence type="inferred from homology"/>
<dbReference type="InterPro" id="IPR007472">
    <property type="entry name" value="N-end_Aminoacyl_Trfase_C"/>
</dbReference>
<comment type="similarity">
    <text evidence="1">Belongs to the R-transferase family.</text>
</comment>
<feature type="region of interest" description="Disordered" evidence="6">
    <location>
        <begin position="670"/>
        <end position="692"/>
    </location>
</feature>
<dbReference type="GO" id="GO:0005737">
    <property type="term" value="C:cytoplasm"/>
    <property type="evidence" value="ECO:0007669"/>
    <property type="project" value="TreeGrafter"/>
</dbReference>